<dbReference type="PROSITE" id="PS51379">
    <property type="entry name" value="4FE4S_FER_2"/>
    <property type="match status" value="2"/>
</dbReference>
<keyword evidence="8" id="KW-0812">Transmembrane</keyword>
<dbReference type="AlphaFoldDB" id="A0AAJ4RDA2"/>
<feature type="transmembrane region" description="Helical" evidence="8">
    <location>
        <begin position="126"/>
        <end position="146"/>
    </location>
</feature>
<organism evidence="11 12">
    <name type="scientific">Caminibacter pacificus</name>
    <dbReference type="NCBI Taxonomy" id="1424653"/>
    <lineage>
        <taxon>Bacteria</taxon>
        <taxon>Pseudomonadati</taxon>
        <taxon>Campylobacterota</taxon>
        <taxon>Epsilonproteobacteria</taxon>
        <taxon>Nautiliales</taxon>
        <taxon>Nautiliaceae</taxon>
        <taxon>Caminibacter</taxon>
    </lineage>
</organism>
<evidence type="ECO:0000256" key="5">
    <source>
        <dbReference type="ARBA" id="ARBA00022982"/>
    </source>
</evidence>
<reference evidence="13" key="1">
    <citation type="submission" date="2018-03" db="EMBL/GenBank/DDBJ databases">
        <title>A comparative analysis of the Nautiliaceae.</title>
        <authorList>
            <person name="Grosche A."/>
            <person name="Smedile F."/>
            <person name="Vetriani C."/>
        </authorList>
    </citation>
    <scope>NUCLEOTIDE SEQUENCE [LARGE SCALE GENOMIC DNA]</scope>
    <source>
        <strain evidence="13">TB6</strain>
    </source>
</reference>
<evidence type="ECO:0000313" key="11">
    <source>
        <dbReference type="EMBL" id="ROR40603.1"/>
    </source>
</evidence>
<dbReference type="InterPro" id="IPR051684">
    <property type="entry name" value="Electron_Trans/Redox"/>
</dbReference>
<feature type="domain" description="4Fe-4S ferredoxin-type" evidence="9">
    <location>
        <begin position="205"/>
        <end position="235"/>
    </location>
</feature>
<keyword evidence="8" id="KW-0472">Membrane</keyword>
<dbReference type="Gene3D" id="3.30.70.20">
    <property type="match status" value="1"/>
</dbReference>
<keyword evidence="5" id="KW-0249">Electron transport</keyword>
<reference evidence="11 12" key="2">
    <citation type="submission" date="2018-11" db="EMBL/GenBank/DDBJ databases">
        <title>Genomic Encyclopedia of Type Strains, Phase IV (KMG-IV): sequencing the most valuable type-strain genomes for metagenomic binning, comparative biology and taxonomic classification.</title>
        <authorList>
            <person name="Goeker M."/>
        </authorList>
    </citation>
    <scope>NUCLEOTIDE SEQUENCE [LARGE SCALE GENOMIC DNA]</scope>
    <source>
        <strain evidence="11 12">DSM 27783</strain>
    </source>
</reference>
<name>A0AAJ4RDA2_9BACT</name>
<feature type="transmembrane region" description="Helical" evidence="8">
    <location>
        <begin position="158"/>
        <end position="181"/>
    </location>
</feature>
<dbReference type="Pfam" id="PF13237">
    <property type="entry name" value="Fer4_10"/>
    <property type="match status" value="1"/>
</dbReference>
<dbReference type="EMBL" id="RJVK01000001">
    <property type="protein sequence ID" value="ROR40603.1"/>
    <property type="molecule type" value="Genomic_DNA"/>
</dbReference>
<feature type="transmembrane region" description="Helical" evidence="8">
    <location>
        <begin position="21"/>
        <end position="39"/>
    </location>
</feature>
<reference evidence="10" key="3">
    <citation type="submission" date="2019-06" db="EMBL/GenBank/DDBJ databases">
        <title>A comparative analysis of the Nautiliaceae.</title>
        <authorList>
            <person name="Grosche A."/>
            <person name="Smedile F."/>
            <person name="Vetriani C."/>
        </authorList>
    </citation>
    <scope>NUCLEOTIDE SEQUENCE</scope>
    <source>
        <strain evidence="10">TB6</strain>
    </source>
</reference>
<evidence type="ECO:0000256" key="3">
    <source>
        <dbReference type="ARBA" id="ARBA00022723"/>
    </source>
</evidence>
<dbReference type="NCBIfam" id="TIGR02163">
    <property type="entry name" value="napH"/>
    <property type="match status" value="1"/>
</dbReference>
<dbReference type="InterPro" id="IPR017896">
    <property type="entry name" value="4Fe4S_Fe-S-bd"/>
</dbReference>
<keyword evidence="2" id="KW-0004">4Fe-4S</keyword>
<keyword evidence="3" id="KW-0479">Metal-binding</keyword>
<evidence type="ECO:0000256" key="8">
    <source>
        <dbReference type="SAM" id="Phobius"/>
    </source>
</evidence>
<sequence length="282" mass="31832">MGSIIKNRYLILRRISQLTILFLYFAANYWGLKILMGNLSFSKLFNTIPLTDPYAFLQMLFAGAVISSDLIIGVVIILLFYGLIGGRAYCSWVCPVNMITDFAAWVRRKTHHEKDNLINATKIRNFRYVFMVMMLIVSTVVGAAAFEFISPIGMFTRAVAFTLGFSWVWLLVIFIFDAFVLKNGWCGHICPVGAMYSIVGSKSIIRVWHNKDNCTACGECLKICPENQVLSPVIDKKSDYISGIECTNCGRCIEVCNDNALEFTLRYIINKKGENNEKTATN</sequence>
<evidence type="ECO:0000256" key="1">
    <source>
        <dbReference type="ARBA" id="ARBA00022448"/>
    </source>
</evidence>
<dbReference type="SUPFAM" id="SSF54862">
    <property type="entry name" value="4Fe-4S ferredoxins"/>
    <property type="match status" value="1"/>
</dbReference>
<evidence type="ECO:0000256" key="6">
    <source>
        <dbReference type="ARBA" id="ARBA00023004"/>
    </source>
</evidence>
<dbReference type="GO" id="GO:0005886">
    <property type="term" value="C:plasma membrane"/>
    <property type="evidence" value="ECO:0007669"/>
    <property type="project" value="TreeGrafter"/>
</dbReference>
<accession>A0AAJ4RDA2</accession>
<dbReference type="Pfam" id="PF12801">
    <property type="entry name" value="Fer4_5"/>
    <property type="match status" value="2"/>
</dbReference>
<dbReference type="PANTHER" id="PTHR30176:SF3">
    <property type="entry name" value="FERREDOXIN-TYPE PROTEIN NAPH"/>
    <property type="match status" value="1"/>
</dbReference>
<proteinExistence type="predicted"/>
<keyword evidence="13" id="KW-1185">Reference proteome</keyword>
<evidence type="ECO:0000259" key="9">
    <source>
        <dbReference type="PROSITE" id="PS51379"/>
    </source>
</evidence>
<dbReference type="Proteomes" id="UP000272781">
    <property type="component" value="Unassembled WGS sequence"/>
</dbReference>
<keyword evidence="8" id="KW-1133">Transmembrane helix</keyword>
<keyword evidence="7" id="KW-0411">Iron-sulfur</keyword>
<dbReference type="InterPro" id="IPR011886">
    <property type="entry name" value="NapH_MauN"/>
</dbReference>
<feature type="domain" description="4Fe-4S ferredoxin-type" evidence="9">
    <location>
        <begin position="237"/>
        <end position="266"/>
    </location>
</feature>
<dbReference type="GO" id="GO:0046872">
    <property type="term" value="F:metal ion binding"/>
    <property type="evidence" value="ECO:0007669"/>
    <property type="project" value="UniProtKB-KW"/>
</dbReference>
<evidence type="ECO:0000256" key="4">
    <source>
        <dbReference type="ARBA" id="ARBA00022737"/>
    </source>
</evidence>
<evidence type="ECO:0000256" key="2">
    <source>
        <dbReference type="ARBA" id="ARBA00022485"/>
    </source>
</evidence>
<feature type="transmembrane region" description="Helical" evidence="8">
    <location>
        <begin position="59"/>
        <end position="81"/>
    </location>
</feature>
<dbReference type="GO" id="GO:0051539">
    <property type="term" value="F:4 iron, 4 sulfur cluster binding"/>
    <property type="evidence" value="ECO:0007669"/>
    <property type="project" value="UniProtKB-KW"/>
</dbReference>
<evidence type="ECO:0000313" key="13">
    <source>
        <dbReference type="Proteomes" id="UP000298805"/>
    </source>
</evidence>
<evidence type="ECO:0000256" key="7">
    <source>
        <dbReference type="ARBA" id="ARBA00023014"/>
    </source>
</evidence>
<dbReference type="EMBL" id="CP027432">
    <property type="protein sequence ID" value="QCI28668.1"/>
    <property type="molecule type" value="Genomic_DNA"/>
</dbReference>
<keyword evidence="4" id="KW-0677">Repeat</keyword>
<keyword evidence="6" id="KW-0408">Iron</keyword>
<gene>
    <name evidence="10" type="primary">napH</name>
    <name evidence="10" type="ORF">C6V80_06710</name>
    <name evidence="11" type="ORF">EDC58_0082</name>
</gene>
<dbReference type="NCBIfam" id="NF007013">
    <property type="entry name" value="PRK09477.1"/>
    <property type="match status" value="1"/>
</dbReference>
<evidence type="ECO:0000313" key="12">
    <source>
        <dbReference type="Proteomes" id="UP000272781"/>
    </source>
</evidence>
<evidence type="ECO:0000313" key="10">
    <source>
        <dbReference type="EMBL" id="QCI28668.1"/>
    </source>
</evidence>
<dbReference type="PANTHER" id="PTHR30176">
    <property type="entry name" value="FERREDOXIN-TYPE PROTEIN NAPH"/>
    <property type="match status" value="1"/>
</dbReference>
<dbReference type="Proteomes" id="UP000298805">
    <property type="component" value="Chromosome"/>
</dbReference>
<dbReference type="RefSeq" id="WP_123351518.1">
    <property type="nucleotide sequence ID" value="NZ_CP027432.2"/>
</dbReference>
<protein>
    <submittedName>
        <fullName evidence="11">Ferredoxin-type protein NapH</fullName>
    </submittedName>
    <submittedName>
        <fullName evidence="10">Quinol dehydrogenase ferredoxin subunit NapH</fullName>
    </submittedName>
</protein>
<keyword evidence="1" id="KW-0813">Transport</keyword>